<evidence type="ECO:0000259" key="1">
    <source>
        <dbReference type="Pfam" id="PF07883"/>
    </source>
</evidence>
<dbReference type="InterPro" id="IPR011051">
    <property type="entry name" value="RmlC_Cupin_sf"/>
</dbReference>
<keyword evidence="3" id="KW-1185">Reference proteome</keyword>
<dbReference type="Proteomes" id="UP001156882">
    <property type="component" value="Unassembled WGS sequence"/>
</dbReference>
<dbReference type="RefSeq" id="WP_284316234.1">
    <property type="nucleotide sequence ID" value="NZ_BSPC01000069.1"/>
</dbReference>
<accession>A0ABQ6CWC2</accession>
<proteinExistence type="predicted"/>
<dbReference type="EMBL" id="BSPC01000069">
    <property type="protein sequence ID" value="GLS23320.1"/>
    <property type="molecule type" value="Genomic_DNA"/>
</dbReference>
<evidence type="ECO:0000313" key="3">
    <source>
        <dbReference type="Proteomes" id="UP001156882"/>
    </source>
</evidence>
<dbReference type="InterPro" id="IPR053146">
    <property type="entry name" value="QDO-like"/>
</dbReference>
<gene>
    <name evidence="2" type="ORF">GCM10007874_63400</name>
</gene>
<name>A0ABQ6CWC2_9HYPH</name>
<dbReference type="InterPro" id="IPR014710">
    <property type="entry name" value="RmlC-like_jellyroll"/>
</dbReference>
<dbReference type="InterPro" id="IPR013096">
    <property type="entry name" value="Cupin_2"/>
</dbReference>
<reference evidence="3" key="1">
    <citation type="journal article" date="2019" name="Int. J. Syst. Evol. Microbiol.">
        <title>The Global Catalogue of Microorganisms (GCM) 10K type strain sequencing project: providing services to taxonomists for standard genome sequencing and annotation.</title>
        <authorList>
            <consortium name="The Broad Institute Genomics Platform"/>
            <consortium name="The Broad Institute Genome Sequencing Center for Infectious Disease"/>
            <person name="Wu L."/>
            <person name="Ma J."/>
        </authorList>
    </citation>
    <scope>NUCLEOTIDE SEQUENCE [LARGE SCALE GENOMIC DNA]</scope>
    <source>
        <strain evidence="3">NBRC 101365</strain>
    </source>
</reference>
<comment type="caution">
    <text evidence="2">The sequence shown here is derived from an EMBL/GenBank/DDBJ whole genome shotgun (WGS) entry which is preliminary data.</text>
</comment>
<protein>
    <recommendedName>
        <fullName evidence="1">Cupin type-2 domain-containing protein</fullName>
    </recommendedName>
</protein>
<dbReference type="PANTHER" id="PTHR36440">
    <property type="entry name" value="PUTATIVE (AFU_ORTHOLOGUE AFUA_8G07350)-RELATED"/>
    <property type="match status" value="1"/>
</dbReference>
<organism evidence="2 3">
    <name type="scientific">Labrys miyagiensis</name>
    <dbReference type="NCBI Taxonomy" id="346912"/>
    <lineage>
        <taxon>Bacteria</taxon>
        <taxon>Pseudomonadati</taxon>
        <taxon>Pseudomonadota</taxon>
        <taxon>Alphaproteobacteria</taxon>
        <taxon>Hyphomicrobiales</taxon>
        <taxon>Xanthobacteraceae</taxon>
        <taxon>Labrys</taxon>
    </lineage>
</organism>
<evidence type="ECO:0000313" key="2">
    <source>
        <dbReference type="EMBL" id="GLS23320.1"/>
    </source>
</evidence>
<dbReference type="PANTHER" id="PTHR36440:SF1">
    <property type="entry name" value="PUTATIVE (AFU_ORTHOLOGUE AFUA_8G07350)-RELATED"/>
    <property type="match status" value="1"/>
</dbReference>
<dbReference type="SUPFAM" id="SSF51182">
    <property type="entry name" value="RmlC-like cupins"/>
    <property type="match status" value="1"/>
</dbReference>
<sequence>MTESPDTSAHEGVAIPADDLRRSLTIANPVAPELSHISVAGDTYTILVSGAQTGSRYCLIDMHVPPGGGPPPHRHDFEELFTLLEGELSFTFRGETVTIAAGSSVNIPANAPHSFRNISDKAARMLCMCTPSGLDEFFMAIGDPVDSRTAPPPPLSPADIAERQAKAGALAGRYRTELLTH</sequence>
<dbReference type="Gene3D" id="2.60.120.10">
    <property type="entry name" value="Jelly Rolls"/>
    <property type="match status" value="1"/>
</dbReference>
<dbReference type="Pfam" id="PF07883">
    <property type="entry name" value="Cupin_2"/>
    <property type="match status" value="1"/>
</dbReference>
<feature type="domain" description="Cupin type-2" evidence="1">
    <location>
        <begin position="62"/>
        <end position="128"/>
    </location>
</feature>